<dbReference type="PANTHER" id="PTHR21349">
    <property type="entry name" value="50S RIBOSOMAL PROTEIN L21"/>
    <property type="match status" value="1"/>
</dbReference>
<keyword evidence="6" id="KW-1185">Reference proteome</keyword>
<evidence type="ECO:0000256" key="2">
    <source>
        <dbReference type="ARBA" id="ARBA00022980"/>
    </source>
</evidence>
<dbReference type="HAMAP" id="MF_01363">
    <property type="entry name" value="Ribosomal_bL21"/>
    <property type="match status" value="1"/>
</dbReference>
<evidence type="ECO:0000313" key="6">
    <source>
        <dbReference type="Proteomes" id="UP001497453"/>
    </source>
</evidence>
<dbReference type="EMBL" id="OZ037951">
    <property type="protein sequence ID" value="CAL1714839.1"/>
    <property type="molecule type" value="Genomic_DNA"/>
</dbReference>
<comment type="similarity">
    <text evidence="1">Belongs to the bacterial ribosomal protein bL21 family.</text>
</comment>
<gene>
    <name evidence="5" type="ORF">GFSPODELE1_LOCUS9948</name>
</gene>
<evidence type="ECO:0000313" key="5">
    <source>
        <dbReference type="EMBL" id="CAL1714839.1"/>
    </source>
</evidence>
<dbReference type="Proteomes" id="UP001497453">
    <property type="component" value="Chromosome 8"/>
</dbReference>
<dbReference type="InterPro" id="IPR001787">
    <property type="entry name" value="Ribosomal_bL21"/>
</dbReference>
<keyword evidence="3" id="KW-0687">Ribonucleoprotein</keyword>
<dbReference type="SUPFAM" id="SSF141091">
    <property type="entry name" value="L21p-like"/>
    <property type="match status" value="1"/>
</dbReference>
<reference evidence="6" key="1">
    <citation type="submission" date="2024-04" db="EMBL/GenBank/DDBJ databases">
        <authorList>
            <person name="Shaw F."/>
            <person name="Minotto A."/>
        </authorList>
    </citation>
    <scope>NUCLEOTIDE SEQUENCE [LARGE SCALE GENOMIC DNA]</scope>
</reference>
<proteinExistence type="inferred from homology"/>
<sequence length="151" mass="16889">MAFLFRPALRQVAGRALHTQTTSPASTPATALSLIRSQPSHYVVASVAGRKYTLAPRDLLTVPRLKDVNVGDVLSLSEIHEVGSREFTIRGNPIIPPENVKVQATVVEHTKGRMEVIFKKKRRKGYQRTIKHKQTYTRLRIGPIDVVESHS</sequence>
<evidence type="ECO:0000256" key="4">
    <source>
        <dbReference type="ARBA" id="ARBA00044129"/>
    </source>
</evidence>
<protein>
    <recommendedName>
        <fullName evidence="4">Large ribosomal subunit protein bL21m</fullName>
    </recommendedName>
</protein>
<dbReference type="PANTHER" id="PTHR21349:SF0">
    <property type="entry name" value="LARGE RIBOSOMAL SUBUNIT PROTEIN BL21M"/>
    <property type="match status" value="1"/>
</dbReference>
<evidence type="ECO:0000256" key="3">
    <source>
        <dbReference type="ARBA" id="ARBA00023274"/>
    </source>
</evidence>
<dbReference type="InterPro" id="IPR028909">
    <property type="entry name" value="bL21-like"/>
</dbReference>
<dbReference type="InterPro" id="IPR036164">
    <property type="entry name" value="bL21-like_sf"/>
</dbReference>
<organism evidence="5 6">
    <name type="scientific">Somion occarium</name>
    <dbReference type="NCBI Taxonomy" id="3059160"/>
    <lineage>
        <taxon>Eukaryota</taxon>
        <taxon>Fungi</taxon>
        <taxon>Dikarya</taxon>
        <taxon>Basidiomycota</taxon>
        <taxon>Agaricomycotina</taxon>
        <taxon>Agaricomycetes</taxon>
        <taxon>Polyporales</taxon>
        <taxon>Cerrenaceae</taxon>
        <taxon>Somion</taxon>
    </lineage>
</organism>
<evidence type="ECO:0000256" key="1">
    <source>
        <dbReference type="ARBA" id="ARBA00008563"/>
    </source>
</evidence>
<dbReference type="Pfam" id="PF00829">
    <property type="entry name" value="Ribosomal_L21p"/>
    <property type="match status" value="1"/>
</dbReference>
<keyword evidence="2" id="KW-0689">Ribosomal protein</keyword>
<accession>A0ABP1E6I1</accession>
<name>A0ABP1E6I1_9APHY</name>